<proteinExistence type="predicted"/>
<dbReference type="PRINTS" id="PR00092">
    <property type="entry name" value="TYROSINASE"/>
</dbReference>
<gene>
    <name evidence="4" type="ORF">OFUS_LOCUS12113</name>
</gene>
<dbReference type="GO" id="GO:0046872">
    <property type="term" value="F:metal ion binding"/>
    <property type="evidence" value="ECO:0007669"/>
    <property type="project" value="UniProtKB-KW"/>
</dbReference>
<evidence type="ECO:0000313" key="4">
    <source>
        <dbReference type="EMBL" id="CAH1786161.1"/>
    </source>
</evidence>
<organism evidence="4 5">
    <name type="scientific">Owenia fusiformis</name>
    <name type="common">Polychaete worm</name>
    <dbReference type="NCBI Taxonomy" id="6347"/>
    <lineage>
        <taxon>Eukaryota</taxon>
        <taxon>Metazoa</taxon>
        <taxon>Spiralia</taxon>
        <taxon>Lophotrochozoa</taxon>
        <taxon>Annelida</taxon>
        <taxon>Polychaeta</taxon>
        <taxon>Sedentaria</taxon>
        <taxon>Canalipalpata</taxon>
        <taxon>Sabellida</taxon>
        <taxon>Oweniida</taxon>
        <taxon>Oweniidae</taxon>
        <taxon>Owenia</taxon>
    </lineage>
</organism>
<reference evidence="4" key="1">
    <citation type="submission" date="2022-03" db="EMBL/GenBank/DDBJ databases">
        <authorList>
            <person name="Martin C."/>
        </authorList>
    </citation>
    <scope>NUCLEOTIDE SEQUENCE</scope>
</reference>
<dbReference type="EMBL" id="CAIIXF020000006">
    <property type="protein sequence ID" value="CAH1786161.1"/>
    <property type="molecule type" value="Genomic_DNA"/>
</dbReference>
<evidence type="ECO:0000256" key="1">
    <source>
        <dbReference type="ARBA" id="ARBA00022723"/>
    </source>
</evidence>
<dbReference type="PANTHER" id="PTHR11474">
    <property type="entry name" value="TYROSINASE FAMILY MEMBER"/>
    <property type="match status" value="1"/>
</dbReference>
<accession>A0A8S4P0W5</accession>
<evidence type="ECO:0000259" key="3">
    <source>
        <dbReference type="PROSITE" id="PS00498"/>
    </source>
</evidence>
<keyword evidence="2" id="KW-0186">Copper</keyword>
<dbReference type="GO" id="GO:0016491">
    <property type="term" value="F:oxidoreductase activity"/>
    <property type="evidence" value="ECO:0007669"/>
    <property type="project" value="InterPro"/>
</dbReference>
<evidence type="ECO:0000256" key="2">
    <source>
        <dbReference type="ARBA" id="ARBA00023008"/>
    </source>
</evidence>
<dbReference type="PANTHER" id="PTHR11474:SF126">
    <property type="entry name" value="TYROSINASE-LIKE PROTEIN TYR-1-RELATED"/>
    <property type="match status" value="1"/>
</dbReference>
<feature type="domain" description="Tyrosinase copper-binding" evidence="3">
    <location>
        <begin position="313"/>
        <end position="324"/>
    </location>
</feature>
<dbReference type="AlphaFoldDB" id="A0A8S4P0W5"/>
<keyword evidence="5" id="KW-1185">Reference proteome</keyword>
<name>A0A8S4P0W5_OWEFU</name>
<dbReference type="Pfam" id="PF00264">
    <property type="entry name" value="Tyrosinase"/>
    <property type="match status" value="1"/>
</dbReference>
<protein>
    <recommendedName>
        <fullName evidence="3">Tyrosinase copper-binding domain-containing protein</fullName>
    </recommendedName>
</protein>
<dbReference type="Proteomes" id="UP000749559">
    <property type="component" value="Unassembled WGS sequence"/>
</dbReference>
<sequence length="452" mass="50440">DSGAVRRRFFKYQRKMHFYIKLLILIVVSVTALADNCNFRDPHKRVRDQDKIRGCNRKELWDTNIKNPHKKHLTPHQLSWLNSLSSLKNSHRTGEPGGRAKRQTVRKLRKEYRALSQAERDSYHSAVLQLQSAGNYETFVTAHRAASGAHFGAAFLPFHREFISRFEKALQQINPDISLPYLDSRLDHRLGSEHGFSGLWDDLLMGDHVGVVGSGPFANFPHSCNNNSSPFILRGVCSFVTNGGGRRRTTTLSCSSNEGFYSDAEVNAGKSLSNFADSVWCVDSSFELAHGNVHGLIGGSSGDMTFIGCSPSDPIFFLHHAFVDYIWEKARDNQINKDTDYPRPEDVSSGVRSCFDNDYAWNSAMTPFTDILNIDGIGLQYIPDLYDYADSPGDIENCATSGCNSDYLWCMSNGRCAAKMVNGGECTTGESCLSNNCVQGPKIRGRRRSTCS</sequence>
<dbReference type="PROSITE" id="PS00498">
    <property type="entry name" value="TYROSINASE_2"/>
    <property type="match status" value="1"/>
</dbReference>
<dbReference type="SUPFAM" id="SSF48056">
    <property type="entry name" value="Di-copper centre-containing domain"/>
    <property type="match status" value="1"/>
</dbReference>
<dbReference type="Gene3D" id="1.10.1280.10">
    <property type="entry name" value="Di-copper center containing domain from catechol oxidase"/>
    <property type="match status" value="1"/>
</dbReference>
<comment type="caution">
    <text evidence="4">The sequence shown here is derived from an EMBL/GenBank/DDBJ whole genome shotgun (WGS) entry which is preliminary data.</text>
</comment>
<dbReference type="InterPro" id="IPR008922">
    <property type="entry name" value="Di-copper_centre_dom_sf"/>
</dbReference>
<dbReference type="OrthoDB" id="6132182at2759"/>
<dbReference type="InterPro" id="IPR002227">
    <property type="entry name" value="Tyrosinase_Cu-bd"/>
</dbReference>
<keyword evidence="1" id="KW-0479">Metal-binding</keyword>
<evidence type="ECO:0000313" key="5">
    <source>
        <dbReference type="Proteomes" id="UP000749559"/>
    </source>
</evidence>
<dbReference type="InterPro" id="IPR050316">
    <property type="entry name" value="Tyrosinase/Hemocyanin"/>
</dbReference>
<feature type="non-terminal residue" evidence="4">
    <location>
        <position position="1"/>
    </location>
</feature>